<dbReference type="OrthoDB" id="9813770at2"/>
<dbReference type="Pfam" id="PF01323">
    <property type="entry name" value="DSBA"/>
    <property type="match status" value="1"/>
</dbReference>
<proteinExistence type="predicted"/>
<dbReference type="InterPro" id="IPR036249">
    <property type="entry name" value="Thioredoxin-like_sf"/>
</dbReference>
<dbReference type="InterPro" id="IPR001853">
    <property type="entry name" value="DSBA-like_thioredoxin_dom"/>
</dbReference>
<feature type="domain" description="DSBA-like thioredoxin" evidence="1">
    <location>
        <begin position="10"/>
        <end position="181"/>
    </location>
</feature>
<dbReference type="RefSeq" id="WP_151125999.1">
    <property type="nucleotide sequence ID" value="NZ_CP088081.1"/>
</dbReference>
<dbReference type="EMBL" id="VZPB01000097">
    <property type="protein sequence ID" value="KAB0572832.1"/>
    <property type="molecule type" value="Genomic_DNA"/>
</dbReference>
<evidence type="ECO:0000313" key="2">
    <source>
        <dbReference type="EMBL" id="KAB0572832.1"/>
    </source>
</evidence>
<dbReference type="PANTHER" id="PTHR13887">
    <property type="entry name" value="GLUTATHIONE S-TRANSFERASE KAPPA"/>
    <property type="match status" value="1"/>
</dbReference>
<sequence>MSATLHLIHDPLCGWCYAAAPLVEAAGRLPGLTVQLHGGGMLVGERRLRLTPAWRAYVMPHDQRIAQLTGQPFGAAYTDGLLQDDTVVLDSAPPTTALLAAQVLGLPGLTLLHRLQQAHFVEGQRIAEPAVLRALAAELGLDEAAFAAQLDALAGAPTEAHFTQSRALLDWLGGQGFPTLALEHAGRWTPLPVGQHLGRPEAFVAALRTALQTASGA</sequence>
<accession>A0A643F3I9</accession>
<evidence type="ECO:0000259" key="1">
    <source>
        <dbReference type="Pfam" id="PF01323"/>
    </source>
</evidence>
<dbReference type="Gene3D" id="3.40.30.10">
    <property type="entry name" value="Glutaredoxin"/>
    <property type="match status" value="1"/>
</dbReference>
<dbReference type="Proteomes" id="UP000430120">
    <property type="component" value="Unassembled WGS sequence"/>
</dbReference>
<evidence type="ECO:0000313" key="3">
    <source>
        <dbReference type="Proteomes" id="UP000430120"/>
    </source>
</evidence>
<gene>
    <name evidence="2" type="ORF">F7Q92_20900</name>
</gene>
<protein>
    <submittedName>
        <fullName evidence="2">DsbA family protein</fullName>
    </submittedName>
</protein>
<dbReference type="PANTHER" id="PTHR13887:SF51">
    <property type="entry name" value="DSBA FAMILY PROTEIN"/>
    <property type="match status" value="1"/>
</dbReference>
<dbReference type="SUPFAM" id="SSF52833">
    <property type="entry name" value="Thioredoxin-like"/>
    <property type="match status" value="1"/>
</dbReference>
<keyword evidence="3" id="KW-1185">Reference proteome</keyword>
<dbReference type="CDD" id="cd03025">
    <property type="entry name" value="DsbA_FrnE_like"/>
    <property type="match status" value="1"/>
</dbReference>
<dbReference type="AlphaFoldDB" id="A0A643F3I9"/>
<comment type="caution">
    <text evidence="2">The sequence shown here is derived from an EMBL/GenBank/DDBJ whole genome shotgun (WGS) entry which is preliminary data.</text>
</comment>
<dbReference type="GO" id="GO:0016491">
    <property type="term" value="F:oxidoreductase activity"/>
    <property type="evidence" value="ECO:0007669"/>
    <property type="project" value="InterPro"/>
</dbReference>
<name>A0A643F3I9_IDEDE</name>
<organism evidence="2 3">
    <name type="scientific">Ideonella dechloratans</name>
    <dbReference type="NCBI Taxonomy" id="36863"/>
    <lineage>
        <taxon>Bacteria</taxon>
        <taxon>Pseudomonadati</taxon>
        <taxon>Pseudomonadota</taxon>
        <taxon>Betaproteobacteria</taxon>
        <taxon>Burkholderiales</taxon>
        <taxon>Sphaerotilaceae</taxon>
        <taxon>Ideonella</taxon>
    </lineage>
</organism>
<reference evidence="2 3" key="1">
    <citation type="submission" date="2019-09" db="EMBL/GenBank/DDBJ databases">
        <title>Draft genome sequences of 48 bacterial type strains from the CCUG.</title>
        <authorList>
            <person name="Tunovic T."/>
            <person name="Pineiro-Iglesias B."/>
            <person name="Unosson C."/>
            <person name="Inganas E."/>
            <person name="Ohlen M."/>
            <person name="Cardew S."/>
            <person name="Jensie-Markopoulos S."/>
            <person name="Salva-Serra F."/>
            <person name="Jaen-Luchoro D."/>
            <person name="Karlsson R."/>
            <person name="Svensson-Stadler L."/>
            <person name="Chun J."/>
            <person name="Moore E."/>
        </authorList>
    </citation>
    <scope>NUCLEOTIDE SEQUENCE [LARGE SCALE GENOMIC DNA]</scope>
    <source>
        <strain evidence="2 3">CCUG 30977</strain>
    </source>
</reference>